<organism evidence="2 3">
    <name type="scientific">Cyclotella atomus</name>
    <dbReference type="NCBI Taxonomy" id="382360"/>
    <lineage>
        <taxon>Eukaryota</taxon>
        <taxon>Sar</taxon>
        <taxon>Stramenopiles</taxon>
        <taxon>Ochrophyta</taxon>
        <taxon>Bacillariophyta</taxon>
        <taxon>Coscinodiscophyceae</taxon>
        <taxon>Thalassiosirophycidae</taxon>
        <taxon>Stephanodiscales</taxon>
        <taxon>Stephanodiscaceae</taxon>
        <taxon>Cyclotella</taxon>
    </lineage>
</organism>
<reference evidence="2 3" key="1">
    <citation type="submission" date="2024-10" db="EMBL/GenBank/DDBJ databases">
        <title>Updated reference genomes for cyclostephanoid diatoms.</title>
        <authorList>
            <person name="Roberts W.R."/>
            <person name="Alverson A.J."/>
        </authorList>
    </citation>
    <scope>NUCLEOTIDE SEQUENCE [LARGE SCALE GENOMIC DNA]</scope>
    <source>
        <strain evidence="2 3">AJA010-31</strain>
    </source>
</reference>
<feature type="compositionally biased region" description="Basic and acidic residues" evidence="1">
    <location>
        <begin position="1"/>
        <end position="10"/>
    </location>
</feature>
<feature type="compositionally biased region" description="Polar residues" evidence="1">
    <location>
        <begin position="18"/>
        <end position="41"/>
    </location>
</feature>
<name>A0ABD3Q5G2_9STRA</name>
<evidence type="ECO:0000313" key="2">
    <source>
        <dbReference type="EMBL" id="KAL3795119.1"/>
    </source>
</evidence>
<evidence type="ECO:0000256" key="1">
    <source>
        <dbReference type="SAM" id="MobiDB-lite"/>
    </source>
</evidence>
<gene>
    <name evidence="2" type="ORF">ACHAWO_003820</name>
</gene>
<accession>A0ABD3Q5G2</accession>
<sequence>MKKTVEDRQINRKLSAVTKGTHSQLDRIQSQPTNGTTLPKRQNYADTTTAYGGLPTPQSISRQIPHPSYTKSNTTGCDSEEIKRLLLARNKRHLQQADIEGGTSSTPIMKLVRSEHGLSTFNDQILNGNLANTIETTPEVVDWFEAIKRPPTPVIETVVGIIDKESYQDMFKNATEKTSSGAKFTTHSGKL</sequence>
<dbReference type="AlphaFoldDB" id="A0ABD3Q5G2"/>
<dbReference type="EMBL" id="JALLPJ020000333">
    <property type="protein sequence ID" value="KAL3795119.1"/>
    <property type="molecule type" value="Genomic_DNA"/>
</dbReference>
<proteinExistence type="predicted"/>
<feature type="region of interest" description="Disordered" evidence="1">
    <location>
        <begin position="1"/>
        <end position="41"/>
    </location>
</feature>
<feature type="region of interest" description="Disordered" evidence="1">
    <location>
        <begin position="53"/>
        <end position="76"/>
    </location>
</feature>
<feature type="compositionally biased region" description="Polar residues" evidence="1">
    <location>
        <begin position="53"/>
        <end position="62"/>
    </location>
</feature>
<protein>
    <submittedName>
        <fullName evidence="2">Uncharacterized protein</fullName>
    </submittedName>
</protein>
<evidence type="ECO:0000313" key="3">
    <source>
        <dbReference type="Proteomes" id="UP001530400"/>
    </source>
</evidence>
<dbReference type="Proteomes" id="UP001530400">
    <property type="component" value="Unassembled WGS sequence"/>
</dbReference>
<comment type="caution">
    <text evidence="2">The sequence shown here is derived from an EMBL/GenBank/DDBJ whole genome shotgun (WGS) entry which is preliminary data.</text>
</comment>
<keyword evidence="3" id="KW-1185">Reference proteome</keyword>